<evidence type="ECO:0000313" key="1">
    <source>
        <dbReference type="EMBL" id="EKC60301.1"/>
    </source>
</evidence>
<accession>K1TLS3</accession>
<reference evidence="1" key="1">
    <citation type="journal article" date="2013" name="Environ. Microbiol.">
        <title>Microbiota from the distal guts of lean and obese adolescents exhibit partial functional redundancy besides clear differences in community structure.</title>
        <authorList>
            <person name="Ferrer M."/>
            <person name="Ruiz A."/>
            <person name="Lanza F."/>
            <person name="Haange S.B."/>
            <person name="Oberbach A."/>
            <person name="Till H."/>
            <person name="Bargiela R."/>
            <person name="Campoy C."/>
            <person name="Segura M.T."/>
            <person name="Richter M."/>
            <person name="von Bergen M."/>
            <person name="Seifert J."/>
            <person name="Suarez A."/>
        </authorList>
    </citation>
    <scope>NUCLEOTIDE SEQUENCE</scope>
</reference>
<sequence length="28" mass="3242">MLSWWNRESAFRDRDAIICDGAVRSGKT</sequence>
<proteinExistence type="predicted"/>
<protein>
    <submittedName>
        <fullName evidence="1">Uncharacterized protein</fullName>
    </submittedName>
</protein>
<name>K1TLS3_9ZZZZ</name>
<organism evidence="1">
    <name type="scientific">human gut metagenome</name>
    <dbReference type="NCBI Taxonomy" id="408170"/>
    <lineage>
        <taxon>unclassified sequences</taxon>
        <taxon>metagenomes</taxon>
        <taxon>organismal metagenomes</taxon>
    </lineage>
</organism>
<gene>
    <name evidence="1" type="ORF">OBE_09046</name>
</gene>
<feature type="non-terminal residue" evidence="1">
    <location>
        <position position="28"/>
    </location>
</feature>
<dbReference type="EMBL" id="AJWZ01006255">
    <property type="protein sequence ID" value="EKC60301.1"/>
    <property type="molecule type" value="Genomic_DNA"/>
</dbReference>
<dbReference type="AlphaFoldDB" id="K1TLS3"/>
<comment type="caution">
    <text evidence="1">The sequence shown here is derived from an EMBL/GenBank/DDBJ whole genome shotgun (WGS) entry which is preliminary data.</text>
</comment>